<name>A0A6V8HB29_TALPI</name>
<evidence type="ECO:0000313" key="3">
    <source>
        <dbReference type="Proteomes" id="UP000053095"/>
    </source>
</evidence>
<proteinExistence type="predicted"/>
<dbReference type="InterPro" id="IPR036291">
    <property type="entry name" value="NAD(P)-bd_dom_sf"/>
</dbReference>
<reference evidence="3" key="1">
    <citation type="journal article" date="2015" name="Genome Announc.">
        <title>Draft genome sequence of Talaromyces cellulolyticus strain Y-94, a source of lignocellulosic biomass-degrading enzymes.</title>
        <authorList>
            <person name="Fujii T."/>
            <person name="Koike H."/>
            <person name="Sawayama S."/>
            <person name="Yano S."/>
            <person name="Inoue H."/>
        </authorList>
    </citation>
    <scope>NUCLEOTIDE SEQUENCE [LARGE SCALE GENOMIC DNA]</scope>
    <source>
        <strain evidence="3">Y-94</strain>
    </source>
</reference>
<dbReference type="Proteomes" id="UP000053095">
    <property type="component" value="Unassembled WGS sequence"/>
</dbReference>
<comment type="caution">
    <text evidence="2">The sequence shown here is derived from an EMBL/GenBank/DDBJ whole genome shotgun (WGS) entry which is preliminary data.</text>
</comment>
<dbReference type="EMBL" id="DF933829">
    <property type="protein sequence ID" value="GAM38139.1"/>
    <property type="molecule type" value="Genomic_DNA"/>
</dbReference>
<keyword evidence="3" id="KW-1185">Reference proteome</keyword>
<protein>
    <recommendedName>
        <fullName evidence="1">PRISE-like Rossmann-fold domain-containing protein</fullName>
    </recommendedName>
</protein>
<dbReference type="InterPro" id="IPR055222">
    <property type="entry name" value="PRISE-like_Rossmann-fold"/>
</dbReference>
<dbReference type="Pfam" id="PF22917">
    <property type="entry name" value="PRISE"/>
    <property type="match status" value="1"/>
</dbReference>
<evidence type="ECO:0000259" key="1">
    <source>
        <dbReference type="Pfam" id="PF22917"/>
    </source>
</evidence>
<dbReference type="SUPFAM" id="SSF51735">
    <property type="entry name" value="NAD(P)-binding Rossmann-fold domains"/>
    <property type="match status" value="1"/>
</dbReference>
<organism evidence="2 3">
    <name type="scientific">Talaromyces pinophilus</name>
    <name type="common">Penicillium pinophilum</name>
    <dbReference type="NCBI Taxonomy" id="128442"/>
    <lineage>
        <taxon>Eukaryota</taxon>
        <taxon>Fungi</taxon>
        <taxon>Dikarya</taxon>
        <taxon>Ascomycota</taxon>
        <taxon>Pezizomycotina</taxon>
        <taxon>Eurotiomycetes</taxon>
        <taxon>Eurotiomycetidae</taxon>
        <taxon>Eurotiales</taxon>
        <taxon>Trichocomaceae</taxon>
        <taxon>Talaromyces</taxon>
        <taxon>Talaromyces sect. Talaromyces</taxon>
    </lineage>
</organism>
<dbReference type="AlphaFoldDB" id="A0A6V8HB29"/>
<dbReference type="CDD" id="cd08948">
    <property type="entry name" value="5beta-POR_like_SDR_a"/>
    <property type="match status" value="1"/>
</dbReference>
<dbReference type="Gene3D" id="3.40.50.720">
    <property type="entry name" value="NAD(P)-binding Rossmann-like Domain"/>
    <property type="match status" value="1"/>
</dbReference>
<feature type="domain" description="PRISE-like Rossmann-fold" evidence="1">
    <location>
        <begin position="8"/>
        <end position="321"/>
    </location>
</feature>
<gene>
    <name evidence="2" type="ORF">TCE0_033r08641</name>
</gene>
<sequence>MAEHSNHAVVYGASGLIGWAIVNQLLNSYPHVGAFSKVTAVTNRQLNLAETFWPETSQGPGLELVSGIDIGHEGETAVANALKSTVKDLETVTHVFYLVFAANDDNLKEVEINRRMFTNVIRAHNKLNPNLKFVTFPGGTRGYGIYVPGGTFTPPLREEMVNNLPADYAKTVVYPIYREILDAESQGKTWTWCEVCPDAIVGFTPNGSQFSLALHWAQYLSLYAYNHGIGPGAQESNTTAAEVPFPGNFSSANSLFSPVSSQRMARFMIYASLHRETCGGGRLFNIADNEVPCKYGELWPRLAAWFGLKGTGPAEVSTAQDNTLKVGELSKTSATALTPGEYASKYRDIFARQGRPDAVCKGVGYGSRQLDSVGYWLTFDRQLSLDRLKETGFERDLDPVEGWLESFEMFRKAGLIL</sequence>
<accession>A0A6V8HB29</accession>
<evidence type="ECO:0000313" key="2">
    <source>
        <dbReference type="EMBL" id="GAM38139.1"/>
    </source>
</evidence>
<dbReference type="PANTHER" id="PTHR32487">
    <property type="entry name" value="3-OXO-DELTA(4,5)-STEROID 5-BETA-REDUCTASE"/>
    <property type="match status" value="1"/>
</dbReference>
<dbReference type="PANTHER" id="PTHR32487:SF4">
    <property type="entry name" value="SIRQ PROTEIN"/>
    <property type="match status" value="1"/>
</dbReference>